<keyword evidence="2 5" id="KW-0963">Cytoplasm</keyword>
<dbReference type="InterPro" id="IPR016181">
    <property type="entry name" value="Acyl_CoA_acyltransferase"/>
</dbReference>
<dbReference type="Proteomes" id="UP000664658">
    <property type="component" value="Unassembled WGS sequence"/>
</dbReference>
<dbReference type="Gene3D" id="3.40.630.30">
    <property type="match status" value="1"/>
</dbReference>
<dbReference type="PROSITE" id="PS51186">
    <property type="entry name" value="GNAT"/>
    <property type="match status" value="1"/>
</dbReference>
<dbReference type="GeneID" id="69705349"/>
<evidence type="ECO:0000256" key="5">
    <source>
        <dbReference type="HAMAP-Rule" id="MF_02210"/>
    </source>
</evidence>
<dbReference type="PANTHER" id="PTHR43420">
    <property type="entry name" value="ACETYLTRANSFERASE"/>
    <property type="match status" value="1"/>
</dbReference>
<dbReference type="EMBL" id="JAFNAA010000012">
    <property type="protein sequence ID" value="MBO1108855.1"/>
    <property type="molecule type" value="Genomic_DNA"/>
</dbReference>
<dbReference type="GO" id="GO:0005737">
    <property type="term" value="C:cytoplasm"/>
    <property type="evidence" value="ECO:0007669"/>
    <property type="project" value="UniProtKB-SubCell"/>
</dbReference>
<comment type="similarity">
    <text evidence="1 5 6">Belongs to the acetyltransferase family. RimI subfamily.</text>
</comment>
<dbReference type="SUPFAM" id="SSF55729">
    <property type="entry name" value="Acyl-CoA N-acyltransferases (Nat)"/>
    <property type="match status" value="1"/>
</dbReference>
<dbReference type="InterPro" id="IPR050680">
    <property type="entry name" value="YpeA/RimI_acetyltransf"/>
</dbReference>
<keyword evidence="3 5" id="KW-0808">Transferase</keyword>
<dbReference type="NCBIfam" id="NF007025">
    <property type="entry name" value="PRK09491.1"/>
    <property type="match status" value="1"/>
</dbReference>
<evidence type="ECO:0000313" key="8">
    <source>
        <dbReference type="Proteomes" id="UP000664658"/>
    </source>
</evidence>
<dbReference type="PANTHER" id="PTHR43420:SF51">
    <property type="entry name" value="PEPTIDYL-LYSINE N-ACETYLTRANSFERASE YIAC"/>
    <property type="match status" value="1"/>
</dbReference>
<dbReference type="GO" id="GO:0008999">
    <property type="term" value="F:protein-N-terminal-alanine acetyltransferase activity"/>
    <property type="evidence" value="ECO:0007669"/>
    <property type="project" value="UniProtKB-UniRule"/>
</dbReference>
<name>A0A1A9AUY8_PLESH</name>
<keyword evidence="4 5" id="KW-0012">Acyltransferase</keyword>
<dbReference type="InterPro" id="IPR006464">
    <property type="entry name" value="AcTrfase_RimI/Ard1"/>
</dbReference>
<feature type="active site" description="Proton acceptor" evidence="5">
    <location>
        <position position="105"/>
    </location>
</feature>
<comment type="subcellular location">
    <subcellularLocation>
        <location evidence="5 6">Cytoplasm</location>
    </subcellularLocation>
</comment>
<dbReference type="CDD" id="cd04301">
    <property type="entry name" value="NAT_SF"/>
    <property type="match status" value="1"/>
</dbReference>
<dbReference type="InterPro" id="IPR000182">
    <property type="entry name" value="GNAT_dom"/>
</dbReference>
<feature type="binding site" evidence="5">
    <location>
        <begin position="71"/>
        <end position="73"/>
    </location>
    <ligand>
        <name>acetyl-CoA</name>
        <dbReference type="ChEBI" id="CHEBI:57288"/>
    </ligand>
</feature>
<evidence type="ECO:0000256" key="2">
    <source>
        <dbReference type="ARBA" id="ARBA00022490"/>
    </source>
</evidence>
<comment type="catalytic activity">
    <reaction evidence="5 6">
        <text>N-terminal L-alanyl-[ribosomal protein bS18] + acetyl-CoA = N-terminal N(alpha)-acetyl-L-alanyl-[ribosomal protein bS18] + CoA + H(+)</text>
        <dbReference type="Rhea" id="RHEA:43756"/>
        <dbReference type="Rhea" id="RHEA-COMP:10676"/>
        <dbReference type="Rhea" id="RHEA-COMP:10677"/>
        <dbReference type="ChEBI" id="CHEBI:15378"/>
        <dbReference type="ChEBI" id="CHEBI:57287"/>
        <dbReference type="ChEBI" id="CHEBI:57288"/>
        <dbReference type="ChEBI" id="CHEBI:64718"/>
        <dbReference type="ChEBI" id="CHEBI:83683"/>
        <dbReference type="EC" id="2.3.1.266"/>
    </reaction>
</comment>
<evidence type="ECO:0000256" key="6">
    <source>
        <dbReference type="RuleBase" id="RU363094"/>
    </source>
</evidence>
<accession>A0A1A9AUY8</accession>
<evidence type="ECO:0000256" key="4">
    <source>
        <dbReference type="ARBA" id="ARBA00023315"/>
    </source>
</evidence>
<keyword evidence="7" id="KW-0687">Ribonucleoprotein</keyword>
<dbReference type="HAMAP" id="MF_02210">
    <property type="entry name" value="RimI"/>
    <property type="match status" value="1"/>
</dbReference>
<keyword evidence="7" id="KW-0689">Ribosomal protein</keyword>
<dbReference type="NCBIfam" id="TIGR01575">
    <property type="entry name" value="rimI"/>
    <property type="match status" value="1"/>
</dbReference>
<proteinExistence type="inferred from homology"/>
<evidence type="ECO:0000256" key="1">
    <source>
        <dbReference type="ARBA" id="ARBA00005395"/>
    </source>
</evidence>
<evidence type="ECO:0000313" key="7">
    <source>
        <dbReference type="EMBL" id="MBO1108855.1"/>
    </source>
</evidence>
<dbReference type="InterPro" id="IPR043690">
    <property type="entry name" value="RimI"/>
</dbReference>
<dbReference type="Pfam" id="PF00583">
    <property type="entry name" value="Acetyltransf_1"/>
    <property type="match status" value="1"/>
</dbReference>
<comment type="caution">
    <text evidence="5">Lacks conserved residue(s) required for the propagation of feature annotation.</text>
</comment>
<evidence type="ECO:0000256" key="3">
    <source>
        <dbReference type="ARBA" id="ARBA00022679"/>
    </source>
</evidence>
<dbReference type="AlphaFoldDB" id="A0A1A9AUY8"/>
<dbReference type="KEGG" id="pshi:SAMEA2665130_0510"/>
<organism evidence="7 8">
    <name type="scientific">Plesiomonas shigelloides</name>
    <name type="common">Aeromonas shigelloides</name>
    <dbReference type="NCBI Taxonomy" id="703"/>
    <lineage>
        <taxon>Bacteria</taxon>
        <taxon>Pseudomonadati</taxon>
        <taxon>Pseudomonadota</taxon>
        <taxon>Gammaproteobacteria</taxon>
        <taxon>Enterobacterales</taxon>
        <taxon>Enterobacteriaceae</taxon>
        <taxon>Plesiomonas</taxon>
    </lineage>
</organism>
<gene>
    <name evidence="5 7" type="primary">rimI</name>
    <name evidence="7" type="ORF">J2R62_11635</name>
</gene>
<dbReference type="RefSeq" id="WP_064977212.1">
    <property type="nucleotide sequence ID" value="NZ_CP027852.1"/>
</dbReference>
<protein>
    <recommendedName>
        <fullName evidence="5 6">[Ribosomal protein bS18]-alanine N-acetyltransferase</fullName>
        <ecNumber evidence="5 6">2.3.1.266</ecNumber>
    </recommendedName>
</protein>
<reference evidence="7" key="1">
    <citation type="submission" date="2021-03" db="EMBL/GenBank/DDBJ databases">
        <title>Plesiomonas shigelloides zfcc0051, isolated from zebrafish feces.</title>
        <authorList>
            <person name="Vanderhoek Z."/>
            <person name="Gaulke C."/>
        </authorList>
    </citation>
    <scope>NUCLEOTIDE SEQUENCE</scope>
    <source>
        <strain evidence="7">Zfcc0051</strain>
    </source>
</reference>
<feature type="binding site" evidence="5">
    <location>
        <position position="110"/>
    </location>
    <ligand>
        <name>acetyl-CoA</name>
        <dbReference type="ChEBI" id="CHEBI:57288"/>
    </ligand>
</feature>
<dbReference type="EC" id="2.3.1.266" evidence="5 6"/>
<comment type="function">
    <text evidence="5 6">Acetylates the N-terminal alanine of ribosomal protein bS18.</text>
</comment>
<dbReference type="GO" id="GO:0005840">
    <property type="term" value="C:ribosome"/>
    <property type="evidence" value="ECO:0007669"/>
    <property type="project" value="UniProtKB-KW"/>
</dbReference>
<feature type="active site" description="Proton donor" evidence="5">
    <location>
        <position position="117"/>
    </location>
</feature>
<comment type="caution">
    <text evidence="7">The sequence shown here is derived from an EMBL/GenBank/DDBJ whole genome shotgun (WGS) entry which is preliminary data.</text>
</comment>
<sequence length="149" mass="16974">MNNYNICELDAAEWERVYPIECAAHAFPWSKQTFRDNFGERYLNLQLLREEVPAGFAICQTVLDEATLFNLAVDPLCQGQGFGRALLQALVERLEERGIVTLWLEVRESNTPARALYEAEGFNEVSRRKNYYPTADGREDAVIMALPLG</sequence>